<dbReference type="RefSeq" id="WP_144872873.1">
    <property type="nucleotide sequence ID" value="NZ_LR214001.1"/>
</dbReference>
<dbReference type="Pfam" id="PF08388">
    <property type="entry name" value="GIIM"/>
    <property type="match status" value="1"/>
</dbReference>
<dbReference type="Pfam" id="PF13655">
    <property type="entry name" value="RVT_N"/>
    <property type="match status" value="1"/>
</dbReference>
<feature type="domain" description="HNH nuclease" evidence="1">
    <location>
        <begin position="221"/>
        <end position="275"/>
    </location>
</feature>
<name>A0A563VSF3_9CYAN</name>
<gene>
    <name evidence="2" type="ORF">H1P_2580008</name>
</gene>
<dbReference type="Pfam" id="PF01844">
    <property type="entry name" value="HNH"/>
    <property type="match status" value="1"/>
</dbReference>
<proteinExistence type="predicted"/>
<dbReference type="Proteomes" id="UP000320055">
    <property type="component" value="Unassembled WGS sequence"/>
</dbReference>
<dbReference type="OrthoDB" id="9802901at2"/>
<dbReference type="InterPro" id="IPR002711">
    <property type="entry name" value="HNH"/>
</dbReference>
<reference evidence="2 3" key="1">
    <citation type="submission" date="2019-01" db="EMBL/GenBank/DDBJ databases">
        <authorList>
            <person name="Brito A."/>
        </authorList>
    </citation>
    <scope>NUCLEOTIDE SEQUENCE [LARGE SCALE GENOMIC DNA]</scope>
    <source>
        <strain evidence="2">1</strain>
    </source>
</reference>
<protein>
    <recommendedName>
        <fullName evidence="1">HNH nuclease domain-containing protein</fullName>
    </recommendedName>
</protein>
<dbReference type="GO" id="GO:0004519">
    <property type="term" value="F:endonuclease activity"/>
    <property type="evidence" value="ECO:0007669"/>
    <property type="project" value="InterPro"/>
</dbReference>
<dbReference type="GO" id="GO:0003676">
    <property type="term" value="F:nucleic acid binding"/>
    <property type="evidence" value="ECO:0007669"/>
    <property type="project" value="InterPro"/>
</dbReference>
<dbReference type="InterPro" id="IPR025960">
    <property type="entry name" value="RVT_N"/>
</dbReference>
<dbReference type="InterPro" id="IPR013597">
    <property type="entry name" value="Mat_intron_G2"/>
</dbReference>
<evidence type="ECO:0000313" key="2">
    <source>
        <dbReference type="EMBL" id="VEP14327.1"/>
    </source>
</evidence>
<dbReference type="CDD" id="cd00085">
    <property type="entry name" value="HNHc"/>
    <property type="match status" value="1"/>
</dbReference>
<dbReference type="EMBL" id="CAACVJ010000177">
    <property type="protein sequence ID" value="VEP14327.1"/>
    <property type="molecule type" value="Genomic_DNA"/>
</dbReference>
<dbReference type="Gene3D" id="1.10.30.50">
    <property type="match status" value="1"/>
</dbReference>
<accession>A0A563VSF3</accession>
<keyword evidence="3" id="KW-1185">Reference proteome</keyword>
<dbReference type="AlphaFoldDB" id="A0A563VSF3"/>
<dbReference type="InterPro" id="IPR003615">
    <property type="entry name" value="HNH_nuc"/>
</dbReference>
<organism evidence="2 3">
    <name type="scientific">Hyella patelloides LEGE 07179</name>
    <dbReference type="NCBI Taxonomy" id="945734"/>
    <lineage>
        <taxon>Bacteria</taxon>
        <taxon>Bacillati</taxon>
        <taxon>Cyanobacteriota</taxon>
        <taxon>Cyanophyceae</taxon>
        <taxon>Pleurocapsales</taxon>
        <taxon>Hyellaceae</taxon>
        <taxon>Hyella</taxon>
    </lineage>
</organism>
<sequence length="285" mass="34346">MKSWILYRVNGQREELADWNQVNWSKVYKVIKSLRKRIFRARKLGQWKQLRRLQKLMMKSYANLLHPQKEKVLEFCKELGKTIKSCGSWSQANLITKLNPKLRGFANYYRGVVSSDTFSYITYRIWKYLWRWAKRRHPMKSITWVKNRYFPRHKNREWTFMCWDKDSRGNEKEFILFDVSTTPIRRHIKVKGSNSPDDPNLTEYWNKRTTKQGKQFWAKGSKYEQIAKEQNYRCPMCNQFLFNGEEIETHHLVPVKEGGSNNRDNLTHLHKACHKQVHGKQVIKA</sequence>
<evidence type="ECO:0000313" key="3">
    <source>
        <dbReference type="Proteomes" id="UP000320055"/>
    </source>
</evidence>
<dbReference type="SMART" id="SM00507">
    <property type="entry name" value="HNHc"/>
    <property type="match status" value="1"/>
</dbReference>
<evidence type="ECO:0000259" key="1">
    <source>
        <dbReference type="SMART" id="SM00507"/>
    </source>
</evidence>
<dbReference type="GO" id="GO:0008270">
    <property type="term" value="F:zinc ion binding"/>
    <property type="evidence" value="ECO:0007669"/>
    <property type="project" value="InterPro"/>
</dbReference>